<evidence type="ECO:0000313" key="2">
    <source>
        <dbReference type="EMBL" id="SPP26924.1"/>
    </source>
</evidence>
<evidence type="ECO:0000256" key="1">
    <source>
        <dbReference type="SAM" id="Phobius"/>
    </source>
</evidence>
<sequence length="39" mass="4614">MVKIKIKLSTILIIVAYIFENAYIILEIIISYLLIFKKK</sequence>
<feature type="transmembrane region" description="Helical" evidence="1">
    <location>
        <begin position="12"/>
        <end position="35"/>
    </location>
</feature>
<dbReference type="EMBL" id="OUNC01000004">
    <property type="protein sequence ID" value="SPP26924.1"/>
    <property type="molecule type" value="Genomic_DNA"/>
</dbReference>
<evidence type="ECO:0000313" key="3">
    <source>
        <dbReference type="Proteomes" id="UP000270190"/>
    </source>
</evidence>
<dbReference type="AlphaFoldDB" id="A0A2X0QDT5"/>
<gene>
    <name evidence="2" type="ORF">BTBSAS_120060</name>
</gene>
<reference evidence="3" key="1">
    <citation type="submission" date="2018-04" db="EMBL/GenBank/DDBJ databases">
        <authorList>
            <person name="Illikoud N."/>
        </authorList>
    </citation>
    <scope>NUCLEOTIDE SEQUENCE [LARGE SCALE GENOMIC DNA]</scope>
</reference>
<keyword evidence="1" id="KW-1133">Transmembrane helix</keyword>
<protein>
    <submittedName>
        <fullName evidence="2">Uncharacterized protein</fullName>
    </submittedName>
</protein>
<accession>A0A2X0QDT5</accession>
<keyword evidence="1" id="KW-0472">Membrane</keyword>
<dbReference type="Proteomes" id="UP000270190">
    <property type="component" value="Unassembled WGS sequence"/>
</dbReference>
<keyword evidence="1" id="KW-0812">Transmembrane</keyword>
<name>A0A2X0QDT5_BROTH</name>
<proteinExistence type="predicted"/>
<organism evidence="2 3">
    <name type="scientific">Brochothrix thermosphacta</name>
    <name type="common">Microbacterium thermosphactum</name>
    <dbReference type="NCBI Taxonomy" id="2756"/>
    <lineage>
        <taxon>Bacteria</taxon>
        <taxon>Bacillati</taxon>
        <taxon>Bacillota</taxon>
        <taxon>Bacilli</taxon>
        <taxon>Bacillales</taxon>
        <taxon>Listeriaceae</taxon>
        <taxon>Brochothrix</taxon>
    </lineage>
</organism>